<sequence length="74" mass="8685">MQKDSTLTEVKSKIMFDERNISYLEAENKSFTKGDPLRMKRVYPADTRFVHRVEEVVFCLRWVCQQIVAGSSKL</sequence>
<dbReference type="EMBL" id="CP012643">
    <property type="protein sequence ID" value="ALJ00279.1"/>
    <property type="molecule type" value="Genomic_DNA"/>
</dbReference>
<evidence type="ECO:0000313" key="2">
    <source>
        <dbReference type="Proteomes" id="UP000061382"/>
    </source>
</evidence>
<dbReference type="PATRIC" id="fig|512763.3.peg.3633"/>
<accession>A0A0P0CS72</accession>
<evidence type="ECO:0000313" key="1">
    <source>
        <dbReference type="EMBL" id="ALJ00279.1"/>
    </source>
</evidence>
<proteinExistence type="predicted"/>
<protein>
    <submittedName>
        <fullName evidence="1">Uncharacterized protein</fullName>
    </submittedName>
</protein>
<organism evidence="1 2">
    <name type="scientific">Rufibacter tibetensis</name>
    <dbReference type="NCBI Taxonomy" id="512763"/>
    <lineage>
        <taxon>Bacteria</taxon>
        <taxon>Pseudomonadati</taxon>
        <taxon>Bacteroidota</taxon>
        <taxon>Cytophagia</taxon>
        <taxon>Cytophagales</taxon>
        <taxon>Hymenobacteraceae</taxon>
        <taxon>Rufibacter</taxon>
    </lineage>
</organism>
<gene>
    <name evidence="1" type="ORF">DC20_16505</name>
</gene>
<dbReference type="Proteomes" id="UP000061382">
    <property type="component" value="Chromosome"/>
</dbReference>
<dbReference type="KEGG" id="rti:DC20_16505"/>
<name>A0A0P0CS72_9BACT</name>
<reference evidence="1 2" key="1">
    <citation type="submission" date="2015-08" db="EMBL/GenBank/DDBJ databases">
        <title>Complete genome sequence of Rufibacter tibetensis strain 1351t, a radiation-resistant bacterium from tibet plateau.</title>
        <authorList>
            <person name="Dai J."/>
        </authorList>
    </citation>
    <scope>NUCLEOTIDE SEQUENCE [LARGE SCALE GENOMIC DNA]</scope>
    <source>
        <strain evidence="1 2">1351</strain>
    </source>
</reference>
<keyword evidence="2" id="KW-1185">Reference proteome</keyword>
<dbReference type="AlphaFoldDB" id="A0A0P0CS72"/>